<gene>
    <name evidence="2" type="ORF">SAMN05445756_0638</name>
</gene>
<protein>
    <recommendedName>
        <fullName evidence="4">DUF2812 domain-containing protein</fullName>
    </recommendedName>
</protein>
<evidence type="ECO:0000256" key="1">
    <source>
        <dbReference type="SAM" id="Phobius"/>
    </source>
</evidence>
<name>A0A212T828_9MICO</name>
<evidence type="ECO:0008006" key="4">
    <source>
        <dbReference type="Google" id="ProtNLM"/>
    </source>
</evidence>
<dbReference type="Pfam" id="PF11193">
    <property type="entry name" value="DUF2812"/>
    <property type="match status" value="1"/>
</dbReference>
<reference evidence="2 3" key="1">
    <citation type="submission" date="2017-06" db="EMBL/GenBank/DDBJ databases">
        <authorList>
            <person name="Kim H.J."/>
            <person name="Triplett B.A."/>
        </authorList>
    </citation>
    <scope>NUCLEOTIDE SEQUENCE [LARGE SCALE GENOMIC DNA]</scope>
    <source>
        <strain evidence="2 3">DSM 22179</strain>
    </source>
</reference>
<dbReference type="EMBL" id="FYEZ01000001">
    <property type="protein sequence ID" value="SNC62192.1"/>
    <property type="molecule type" value="Genomic_DNA"/>
</dbReference>
<keyword evidence="3" id="KW-1185">Reference proteome</keyword>
<organism evidence="2 3">
    <name type="scientific">Kytococcus aerolatus</name>
    <dbReference type="NCBI Taxonomy" id="592308"/>
    <lineage>
        <taxon>Bacteria</taxon>
        <taxon>Bacillati</taxon>
        <taxon>Actinomycetota</taxon>
        <taxon>Actinomycetes</taxon>
        <taxon>Micrococcales</taxon>
        <taxon>Kytococcaceae</taxon>
        <taxon>Kytococcus</taxon>
    </lineage>
</organism>
<dbReference type="AlphaFoldDB" id="A0A212T828"/>
<keyword evidence="1" id="KW-0812">Transmembrane</keyword>
<dbReference type="InterPro" id="IPR021359">
    <property type="entry name" value="DUF2812"/>
</dbReference>
<dbReference type="OrthoDB" id="4964047at2"/>
<sequence>MSKTLKMSNGLAFEPEKDLAMFSRMAAEGKRLSGFSSLGHGWTFTDAPPEDAVFDLAYERDPDTEYFDIFRAAGWSPVVSMGDAHVFKAKPGTPPVHTTRESRSEELQRQQKQFTRYSIVTVSLWVLLLVILQMLGATRAVLFNVLLLAAVPVVYTVLPLLGYTWRSRALRSPG</sequence>
<keyword evidence="1" id="KW-0472">Membrane</keyword>
<accession>A0A212T828</accession>
<dbReference type="RefSeq" id="WP_088817614.1">
    <property type="nucleotide sequence ID" value="NZ_FYEZ01000001.1"/>
</dbReference>
<dbReference type="Proteomes" id="UP000198122">
    <property type="component" value="Unassembled WGS sequence"/>
</dbReference>
<evidence type="ECO:0000313" key="2">
    <source>
        <dbReference type="EMBL" id="SNC62192.1"/>
    </source>
</evidence>
<feature type="transmembrane region" description="Helical" evidence="1">
    <location>
        <begin position="141"/>
        <end position="163"/>
    </location>
</feature>
<evidence type="ECO:0000313" key="3">
    <source>
        <dbReference type="Proteomes" id="UP000198122"/>
    </source>
</evidence>
<proteinExistence type="predicted"/>
<feature type="transmembrane region" description="Helical" evidence="1">
    <location>
        <begin position="117"/>
        <end position="135"/>
    </location>
</feature>
<keyword evidence="1" id="KW-1133">Transmembrane helix</keyword>